<dbReference type="SMART" id="SM00849">
    <property type="entry name" value="Lactamase_B"/>
    <property type="match status" value="1"/>
</dbReference>
<name>A0A0G0BIX6_UNCC3</name>
<feature type="domain" description="Metallo-beta-lactamase" evidence="2">
    <location>
        <begin position="48"/>
        <end position="241"/>
    </location>
</feature>
<protein>
    <submittedName>
        <fullName evidence="3">Beta-lactamase domain protein</fullName>
    </submittedName>
</protein>
<evidence type="ECO:0000313" key="3">
    <source>
        <dbReference type="EMBL" id="KKP69444.1"/>
    </source>
</evidence>
<dbReference type="SUPFAM" id="SSF56281">
    <property type="entry name" value="Metallo-hydrolase/oxidoreductase"/>
    <property type="match status" value="1"/>
</dbReference>
<evidence type="ECO:0000313" key="4">
    <source>
        <dbReference type="Proteomes" id="UP000034581"/>
    </source>
</evidence>
<feature type="transmembrane region" description="Helical" evidence="1">
    <location>
        <begin position="12"/>
        <end position="31"/>
    </location>
</feature>
<dbReference type="Gene3D" id="3.60.15.10">
    <property type="entry name" value="Ribonuclease Z/Hydroxyacylglutathione hydrolase-like"/>
    <property type="match status" value="1"/>
</dbReference>
<keyword evidence="1" id="KW-0812">Transmembrane</keyword>
<dbReference type="PANTHER" id="PTHR30619:SF1">
    <property type="entry name" value="RECOMBINATION PROTEIN 2"/>
    <property type="match status" value="1"/>
</dbReference>
<accession>A0A0G0BIX6</accession>
<keyword evidence="1" id="KW-0472">Membrane</keyword>
<dbReference type="InterPro" id="IPR001279">
    <property type="entry name" value="Metallo-B-lactamas"/>
</dbReference>
<dbReference type="InterPro" id="IPR052159">
    <property type="entry name" value="Competence_DNA_uptake"/>
</dbReference>
<dbReference type="Pfam" id="PF00753">
    <property type="entry name" value="Lactamase_B"/>
    <property type="match status" value="1"/>
</dbReference>
<dbReference type="STRING" id="1618350.UR67_C0006G0011"/>
<reference evidence="3 4" key="1">
    <citation type="journal article" date="2015" name="Nature">
        <title>rRNA introns, odd ribosomes, and small enigmatic genomes across a large radiation of phyla.</title>
        <authorList>
            <person name="Brown C.T."/>
            <person name="Hug L.A."/>
            <person name="Thomas B.C."/>
            <person name="Sharon I."/>
            <person name="Castelle C.J."/>
            <person name="Singh A."/>
            <person name="Wilkins M.J."/>
            <person name="Williams K.H."/>
            <person name="Banfield J.F."/>
        </authorList>
    </citation>
    <scope>NUCLEOTIDE SEQUENCE [LARGE SCALE GENOMIC DNA]</scope>
</reference>
<keyword evidence="1" id="KW-1133">Transmembrane helix</keyword>
<proteinExistence type="predicted"/>
<dbReference type="InterPro" id="IPR035681">
    <property type="entry name" value="ComA-like_MBL"/>
</dbReference>
<dbReference type="Proteomes" id="UP000034581">
    <property type="component" value="Unassembled WGS sequence"/>
</dbReference>
<dbReference type="AlphaFoldDB" id="A0A0G0BIX6"/>
<dbReference type="InterPro" id="IPR036866">
    <property type="entry name" value="RibonucZ/Hydroxyglut_hydro"/>
</dbReference>
<dbReference type="CDD" id="cd07731">
    <property type="entry name" value="ComA-like_MBL-fold"/>
    <property type="match status" value="1"/>
</dbReference>
<dbReference type="EMBL" id="LBQB01000006">
    <property type="protein sequence ID" value="KKP69444.1"/>
    <property type="molecule type" value="Genomic_DNA"/>
</dbReference>
<sequence>MYQEIISFIKKYQKFLLIFIFMILSLVILYFCQTPDGLLHIIFYDVGEGDGILIKTPTGEVVLIDGGPNEQIIYSISNDLSIFKREIDVGIVSHPHADHLIGFIEVFRRFYFKSIFINDLEYQTSEVEALKDELGKNDKISKELVAGQNIQMGEISLRTIWPELDTHCIDDINECSIVLRLDYRDFCVYFMGDVNNEVQGEMRNLKQCEIVKIAHQGSKNAIDESFIKKVMPKIGIISVGKNNYGHPYPETLKLLELNKIKIFRTDEFGDIEIISDGKKYYILNR</sequence>
<comment type="caution">
    <text evidence="3">The sequence shown here is derived from an EMBL/GenBank/DDBJ whole genome shotgun (WGS) entry which is preliminary data.</text>
</comment>
<organism evidence="3 4">
    <name type="scientific">candidate division CPR3 bacterium GW2011_GWF2_35_18</name>
    <dbReference type="NCBI Taxonomy" id="1618350"/>
    <lineage>
        <taxon>Bacteria</taxon>
        <taxon>Bacteria division CPR3</taxon>
    </lineage>
</organism>
<gene>
    <name evidence="3" type="ORF">UR67_C0006G0011</name>
</gene>
<evidence type="ECO:0000256" key="1">
    <source>
        <dbReference type="SAM" id="Phobius"/>
    </source>
</evidence>
<dbReference type="PANTHER" id="PTHR30619">
    <property type="entry name" value="DNA INTERNALIZATION/COMPETENCE PROTEIN COMEC/REC2"/>
    <property type="match status" value="1"/>
</dbReference>
<evidence type="ECO:0000259" key="2">
    <source>
        <dbReference type="SMART" id="SM00849"/>
    </source>
</evidence>